<gene>
    <name evidence="2" type="ORF">P7K49_000284</name>
</gene>
<keyword evidence="3" id="KW-1185">Reference proteome</keyword>
<accession>A0ABQ9WDR3</accession>
<comment type="caution">
    <text evidence="2">The sequence shown here is derived from an EMBL/GenBank/DDBJ whole genome shotgun (WGS) entry which is preliminary data.</text>
</comment>
<evidence type="ECO:0000313" key="2">
    <source>
        <dbReference type="EMBL" id="KAK2118898.1"/>
    </source>
</evidence>
<reference evidence="2 3" key="1">
    <citation type="submission" date="2023-05" db="EMBL/GenBank/DDBJ databases">
        <title>B98-5 Cell Line De Novo Hybrid Assembly: An Optical Mapping Approach.</title>
        <authorList>
            <person name="Kananen K."/>
            <person name="Auerbach J.A."/>
            <person name="Kautto E."/>
            <person name="Blachly J.S."/>
        </authorList>
    </citation>
    <scope>NUCLEOTIDE SEQUENCE [LARGE SCALE GENOMIC DNA]</scope>
    <source>
        <strain evidence="2">B95-8</strain>
        <tissue evidence="2">Cell line</tissue>
    </source>
</reference>
<name>A0ABQ9WDR3_SAGOE</name>
<feature type="region of interest" description="Disordered" evidence="1">
    <location>
        <begin position="55"/>
        <end position="80"/>
    </location>
</feature>
<dbReference type="EMBL" id="JASSZA010000001">
    <property type="protein sequence ID" value="KAK2118898.1"/>
    <property type="molecule type" value="Genomic_DNA"/>
</dbReference>
<dbReference type="Proteomes" id="UP001266305">
    <property type="component" value="Unassembled WGS sequence"/>
</dbReference>
<sequence length="104" mass="11512">MLAQMFIFTTRCLGDSRNVIPLDPTPSRDDLESEIGQEQTCFLLISAAASSEPLLPKKVKSSPKEETVSDREGAVSSQQNVSKKKEILGRILGRFLFQVEDGQQ</sequence>
<evidence type="ECO:0000313" key="3">
    <source>
        <dbReference type="Proteomes" id="UP001266305"/>
    </source>
</evidence>
<protein>
    <submittedName>
        <fullName evidence="2">Uncharacterized protein</fullName>
    </submittedName>
</protein>
<feature type="compositionally biased region" description="Basic and acidic residues" evidence="1">
    <location>
        <begin position="62"/>
        <end position="73"/>
    </location>
</feature>
<evidence type="ECO:0000256" key="1">
    <source>
        <dbReference type="SAM" id="MobiDB-lite"/>
    </source>
</evidence>
<organism evidence="2 3">
    <name type="scientific">Saguinus oedipus</name>
    <name type="common">Cotton-top tamarin</name>
    <name type="synonym">Oedipomidas oedipus</name>
    <dbReference type="NCBI Taxonomy" id="9490"/>
    <lineage>
        <taxon>Eukaryota</taxon>
        <taxon>Metazoa</taxon>
        <taxon>Chordata</taxon>
        <taxon>Craniata</taxon>
        <taxon>Vertebrata</taxon>
        <taxon>Euteleostomi</taxon>
        <taxon>Mammalia</taxon>
        <taxon>Eutheria</taxon>
        <taxon>Euarchontoglires</taxon>
        <taxon>Primates</taxon>
        <taxon>Haplorrhini</taxon>
        <taxon>Platyrrhini</taxon>
        <taxon>Cebidae</taxon>
        <taxon>Callitrichinae</taxon>
        <taxon>Saguinus</taxon>
    </lineage>
</organism>
<proteinExistence type="predicted"/>